<feature type="region of interest" description="Disordered" evidence="1">
    <location>
        <begin position="925"/>
        <end position="963"/>
    </location>
</feature>
<dbReference type="HOGENOM" id="CLU_284842_0_0_1"/>
<feature type="compositionally biased region" description="Basic and acidic residues" evidence="1">
    <location>
        <begin position="685"/>
        <end position="708"/>
    </location>
</feature>
<evidence type="ECO:0000313" key="3">
    <source>
        <dbReference type="Proteomes" id="UP000054018"/>
    </source>
</evidence>
<name>A0A0C9ZR07_9AGAM</name>
<dbReference type="AlphaFoldDB" id="A0A0C9ZR07"/>
<feature type="compositionally biased region" description="Basic and acidic residues" evidence="1">
    <location>
        <begin position="1"/>
        <end position="10"/>
    </location>
</feature>
<accession>A0A0C9ZR07</accession>
<evidence type="ECO:0000313" key="2">
    <source>
        <dbReference type="EMBL" id="KIK22158.1"/>
    </source>
</evidence>
<feature type="region of interest" description="Disordered" evidence="1">
    <location>
        <begin position="1"/>
        <end position="44"/>
    </location>
</feature>
<feature type="region of interest" description="Disordered" evidence="1">
    <location>
        <begin position="636"/>
        <end position="708"/>
    </location>
</feature>
<keyword evidence="3" id="KW-1185">Reference proteome</keyword>
<gene>
    <name evidence="2" type="ORF">PISMIDRAFT_11860</name>
</gene>
<sequence length="990" mass="110941">MAPRKQKGESAKGGGAKTGESSSKKTKVRDTLLADTRPGSGPQLEKEIEEANAMNEQVKKALLGYARFDILQNCDVLKFGKWNPRQLLPSQVAALGNSFLINGVDRFNYSYAMPLVMDKSSIEEGSYMPTPDAGPNLPELKLRDGLPKDFKITAAGGQHRVAALKDWYAKKKAQLEECIKEQQAILSADVETLADGDLKKMNTTHKLDRQELESILAYGGQWLVVLYDKSKITNLLALYLSRNETKHVYMESPMEGLIQVYKIISAVDRDFKDVSTIAHVKGNPAKQRELLRLDYVWDMMSFFDAAGTHYWHSDIMKFKEFYNTMTSSYGGILAFLIRKLEKRLYYCFNSVQLDPYEVQEAIEAIEHDSEDIESRKRLGAIYIKLRNATPIPGAISSGMRNIFDEAFCTSILKTSAIDYFGNSTSPQWVTAYAQYTDSVPNKLRELVEKMENRGDLDSEVTDIGIALRSCAVKAQIVFACDSFRRELPFFPFMTSSAIIAVSKHLSKIDSALVEVCLRLSLAFCAFLTSSEMRDRDMFTIVSQFSSWWSPYIYSAKVFPREWSPGSPTADMIRAIMAHPSIMPKKRMNVCDEVISAIFNHYPAFVNMVSSLSRITVPPRFVKQSELLAVFGTQSVSSSTKGKGKASSDESEDGEYIPNDDDDDDESNPDADEDDKEPQTDAPQTNERRDQRAVLRQKKKDDSANRMNSLKREIQDAVTILAASAKGHPIPTVPLYQPWTRTSCLSSGITANLFRGQNLVQWHTWEWASVSSPSRSRNLRILACASVVEHVVIAHYRPLLLADSKSGACFLRNLVEDFTHEYRVRINVPTIQQSTLDNNLQLNKAGIGKVSLVWPDNIDAPPPETSSFDLSREIARFNEDSLRSSQQTQIQKIVYHVESSRIAWQDTTNTAVLRDKPSLAPNILLRAPEGLGPEASPQPRKRLSEASPHMDGSVSLEASLGSVSQPWKRLLEASWKRLLEASHSHGSVLEA</sequence>
<reference evidence="3" key="2">
    <citation type="submission" date="2015-01" db="EMBL/GenBank/DDBJ databases">
        <title>Evolutionary Origins and Diversification of the Mycorrhizal Mutualists.</title>
        <authorList>
            <consortium name="DOE Joint Genome Institute"/>
            <consortium name="Mycorrhizal Genomics Consortium"/>
            <person name="Kohler A."/>
            <person name="Kuo A."/>
            <person name="Nagy L.G."/>
            <person name="Floudas D."/>
            <person name="Copeland A."/>
            <person name="Barry K.W."/>
            <person name="Cichocki N."/>
            <person name="Veneault-Fourrey C."/>
            <person name="LaButti K."/>
            <person name="Lindquist E.A."/>
            <person name="Lipzen A."/>
            <person name="Lundell T."/>
            <person name="Morin E."/>
            <person name="Murat C."/>
            <person name="Riley R."/>
            <person name="Ohm R."/>
            <person name="Sun H."/>
            <person name="Tunlid A."/>
            <person name="Henrissat B."/>
            <person name="Grigoriev I.V."/>
            <person name="Hibbett D.S."/>
            <person name="Martin F."/>
        </authorList>
    </citation>
    <scope>NUCLEOTIDE SEQUENCE [LARGE SCALE GENOMIC DNA]</scope>
    <source>
        <strain evidence="3">441</strain>
    </source>
</reference>
<dbReference type="OrthoDB" id="2690723at2759"/>
<dbReference type="EMBL" id="KN833743">
    <property type="protein sequence ID" value="KIK22158.1"/>
    <property type="molecule type" value="Genomic_DNA"/>
</dbReference>
<dbReference type="Proteomes" id="UP000054018">
    <property type="component" value="Unassembled WGS sequence"/>
</dbReference>
<reference evidence="2 3" key="1">
    <citation type="submission" date="2014-04" db="EMBL/GenBank/DDBJ databases">
        <authorList>
            <consortium name="DOE Joint Genome Institute"/>
            <person name="Kuo A."/>
            <person name="Kohler A."/>
            <person name="Costa M.D."/>
            <person name="Nagy L.G."/>
            <person name="Floudas D."/>
            <person name="Copeland A."/>
            <person name="Barry K.W."/>
            <person name="Cichocki N."/>
            <person name="Veneault-Fourrey C."/>
            <person name="LaButti K."/>
            <person name="Lindquist E.A."/>
            <person name="Lipzen A."/>
            <person name="Lundell T."/>
            <person name="Morin E."/>
            <person name="Murat C."/>
            <person name="Sun H."/>
            <person name="Tunlid A."/>
            <person name="Henrissat B."/>
            <person name="Grigoriev I.V."/>
            <person name="Hibbett D.S."/>
            <person name="Martin F."/>
            <person name="Nordberg H.P."/>
            <person name="Cantor M.N."/>
            <person name="Hua S.X."/>
        </authorList>
    </citation>
    <scope>NUCLEOTIDE SEQUENCE [LARGE SCALE GENOMIC DNA]</scope>
    <source>
        <strain evidence="2 3">441</strain>
    </source>
</reference>
<feature type="compositionally biased region" description="Acidic residues" evidence="1">
    <location>
        <begin position="648"/>
        <end position="675"/>
    </location>
</feature>
<organism evidence="2 3">
    <name type="scientific">Pisolithus microcarpus 441</name>
    <dbReference type="NCBI Taxonomy" id="765257"/>
    <lineage>
        <taxon>Eukaryota</taxon>
        <taxon>Fungi</taxon>
        <taxon>Dikarya</taxon>
        <taxon>Basidiomycota</taxon>
        <taxon>Agaricomycotina</taxon>
        <taxon>Agaricomycetes</taxon>
        <taxon>Agaricomycetidae</taxon>
        <taxon>Boletales</taxon>
        <taxon>Sclerodermatineae</taxon>
        <taxon>Pisolithaceae</taxon>
        <taxon>Pisolithus</taxon>
    </lineage>
</organism>
<proteinExistence type="predicted"/>
<feature type="non-terminal residue" evidence="2">
    <location>
        <position position="990"/>
    </location>
</feature>
<evidence type="ECO:0000256" key="1">
    <source>
        <dbReference type="SAM" id="MobiDB-lite"/>
    </source>
</evidence>
<protein>
    <submittedName>
        <fullName evidence="2">Uncharacterized protein</fullName>
    </submittedName>
</protein>